<proteinExistence type="predicted"/>
<accession>A0A174JJP1</accession>
<dbReference type="STRING" id="47678.ERS852494_01256"/>
<name>A0A174JJP1_9BACE</name>
<sequence length="37" mass="4466">MVTENDYLIKKAFYQVGFDLCKEKKEIEMQYFLSPCI</sequence>
<gene>
    <name evidence="1" type="ORF">ERS852494_01256</name>
</gene>
<reference evidence="1 2" key="1">
    <citation type="submission" date="2015-09" db="EMBL/GenBank/DDBJ databases">
        <authorList>
            <consortium name="Pathogen Informatics"/>
        </authorList>
    </citation>
    <scope>NUCLEOTIDE SEQUENCE [LARGE SCALE GENOMIC DNA]</scope>
    <source>
        <strain evidence="1 2">2789STDY5834880</strain>
    </source>
</reference>
<evidence type="ECO:0000313" key="2">
    <source>
        <dbReference type="Proteomes" id="UP000095657"/>
    </source>
</evidence>
<organism evidence="1 2">
    <name type="scientific">Bacteroides caccae</name>
    <dbReference type="NCBI Taxonomy" id="47678"/>
    <lineage>
        <taxon>Bacteria</taxon>
        <taxon>Pseudomonadati</taxon>
        <taxon>Bacteroidota</taxon>
        <taxon>Bacteroidia</taxon>
        <taxon>Bacteroidales</taxon>
        <taxon>Bacteroidaceae</taxon>
        <taxon>Bacteroides</taxon>
    </lineage>
</organism>
<dbReference type="AlphaFoldDB" id="A0A174JJP1"/>
<evidence type="ECO:0000313" key="1">
    <source>
        <dbReference type="EMBL" id="CUO98077.1"/>
    </source>
</evidence>
<dbReference type="EMBL" id="CZAI01000002">
    <property type="protein sequence ID" value="CUO98077.1"/>
    <property type="molecule type" value="Genomic_DNA"/>
</dbReference>
<protein>
    <submittedName>
        <fullName evidence="1">Uncharacterized protein</fullName>
    </submittedName>
</protein>
<dbReference type="Proteomes" id="UP000095657">
    <property type="component" value="Unassembled WGS sequence"/>
</dbReference>